<organism evidence="5 6">
    <name type="scientific">Thioclava atlantica</name>
    <dbReference type="NCBI Taxonomy" id="1317124"/>
    <lineage>
        <taxon>Bacteria</taxon>
        <taxon>Pseudomonadati</taxon>
        <taxon>Pseudomonadota</taxon>
        <taxon>Alphaproteobacteria</taxon>
        <taxon>Rhodobacterales</taxon>
        <taxon>Paracoccaceae</taxon>
        <taxon>Thioclava</taxon>
    </lineage>
</organism>
<keyword evidence="6" id="KW-1185">Reference proteome</keyword>
<accession>A0A085TZ81</accession>
<dbReference type="Pfam" id="PF00356">
    <property type="entry name" value="LacI"/>
    <property type="match status" value="1"/>
</dbReference>
<evidence type="ECO:0000256" key="3">
    <source>
        <dbReference type="ARBA" id="ARBA00023163"/>
    </source>
</evidence>
<dbReference type="AlphaFoldDB" id="A0A085TZ81"/>
<dbReference type="InterPro" id="IPR046335">
    <property type="entry name" value="LacI/GalR-like_sensor"/>
</dbReference>
<reference evidence="6" key="1">
    <citation type="submission" date="2013-04" db="EMBL/GenBank/DDBJ databases">
        <title>Thioclava sp. 13D2W-2 Genome Sequencing.</title>
        <authorList>
            <person name="Lai Q."/>
            <person name="Li G."/>
            <person name="Shao Z."/>
        </authorList>
    </citation>
    <scope>NUCLEOTIDE SEQUENCE [LARGE SCALE GENOMIC DNA]</scope>
    <source>
        <strain evidence="6">13D2W-2</strain>
    </source>
</reference>
<evidence type="ECO:0000256" key="1">
    <source>
        <dbReference type="ARBA" id="ARBA00023015"/>
    </source>
</evidence>
<dbReference type="GO" id="GO:0000976">
    <property type="term" value="F:transcription cis-regulatory region binding"/>
    <property type="evidence" value="ECO:0007669"/>
    <property type="project" value="TreeGrafter"/>
</dbReference>
<dbReference type="STRING" id="1317124.DW2_05345"/>
<feature type="domain" description="HTH lacI-type" evidence="4">
    <location>
        <begin position="14"/>
        <end position="68"/>
    </location>
</feature>
<dbReference type="SMART" id="SM00354">
    <property type="entry name" value="HTH_LACI"/>
    <property type="match status" value="1"/>
</dbReference>
<dbReference type="Pfam" id="PF13377">
    <property type="entry name" value="Peripla_BP_3"/>
    <property type="match status" value="1"/>
</dbReference>
<dbReference type="SUPFAM" id="SSF47413">
    <property type="entry name" value="lambda repressor-like DNA-binding domains"/>
    <property type="match status" value="1"/>
</dbReference>
<dbReference type="RefSeq" id="WP_038144281.1">
    <property type="nucleotide sequence ID" value="NZ_AQRC01000003.1"/>
</dbReference>
<reference evidence="5 6" key="2">
    <citation type="journal article" date="2015" name="Antonie Van Leeuwenhoek">
        <title>Thioclava indica sp. nov., isolated from surface seawater of the Indian Ocean.</title>
        <authorList>
            <person name="Liu Y."/>
            <person name="Lai Q."/>
            <person name="Du J."/>
            <person name="Xu H."/>
            <person name="Jiang L."/>
            <person name="Shao Z."/>
        </authorList>
    </citation>
    <scope>NUCLEOTIDE SEQUENCE [LARGE SCALE GENOMIC DNA]</scope>
    <source>
        <strain evidence="5 6">13D2W-2</strain>
    </source>
</reference>
<keyword evidence="2" id="KW-0238">DNA-binding</keyword>
<dbReference type="CDD" id="cd01575">
    <property type="entry name" value="PBP1_GntR"/>
    <property type="match status" value="1"/>
</dbReference>
<evidence type="ECO:0000256" key="2">
    <source>
        <dbReference type="ARBA" id="ARBA00023125"/>
    </source>
</evidence>
<proteinExistence type="predicted"/>
<dbReference type="PATRIC" id="fig|1317124.6.peg.1092"/>
<dbReference type="Proteomes" id="UP000028607">
    <property type="component" value="Unassembled WGS sequence"/>
</dbReference>
<evidence type="ECO:0000259" key="4">
    <source>
        <dbReference type="PROSITE" id="PS50932"/>
    </source>
</evidence>
<dbReference type="PROSITE" id="PS50932">
    <property type="entry name" value="HTH_LACI_2"/>
    <property type="match status" value="1"/>
</dbReference>
<sequence>MGTKQRLPDRKSKITVREVARRANVSESTVSRIMRNKGLVAEATREKVMETVRAMGYVPNRIAGSLASLDSFLIGVVIPSLSNIVFPEVLQGVHAGLADSDLQPVISTTDYDIDREEAVVRGILAWKPAAILLAGFEHTDATRRMLVQSDIRVVEMMDIDSTPIDIAVGTSHRRAGHAIGRHLIARGYRHFGYVGHDWDADRRARLRYEGLCEALAESGLSVEAHAMADGPSSVGTGRAQTARLRAEAPQVDVAVYSNDDMAVGGVFHCLAEGISLPDQFAIFGFNGLDIGKELPQPLSTVRSNRFLIGKRAIEEVLASPERPGHPTIIDTDFEVFAGATA</sequence>
<dbReference type="SUPFAM" id="SSF53822">
    <property type="entry name" value="Periplasmic binding protein-like I"/>
    <property type="match status" value="1"/>
</dbReference>
<dbReference type="PROSITE" id="PS00356">
    <property type="entry name" value="HTH_LACI_1"/>
    <property type="match status" value="1"/>
</dbReference>
<dbReference type="InterPro" id="IPR028082">
    <property type="entry name" value="Peripla_BP_I"/>
</dbReference>
<dbReference type="OrthoDB" id="7170131at2"/>
<keyword evidence="3" id="KW-0804">Transcription</keyword>
<evidence type="ECO:0000313" key="5">
    <source>
        <dbReference type="EMBL" id="KFE36028.1"/>
    </source>
</evidence>
<gene>
    <name evidence="5" type="ORF">DW2_05345</name>
</gene>
<keyword evidence="1" id="KW-0805">Transcription regulation</keyword>
<dbReference type="InterPro" id="IPR010982">
    <property type="entry name" value="Lambda_DNA-bd_dom_sf"/>
</dbReference>
<dbReference type="PANTHER" id="PTHR30146:SF2">
    <property type="entry name" value="HTH-TYPE TRANSCRIPTIONAL REGULATOR GNTR"/>
    <property type="match status" value="1"/>
</dbReference>
<dbReference type="CDD" id="cd01392">
    <property type="entry name" value="HTH_LacI"/>
    <property type="match status" value="1"/>
</dbReference>
<dbReference type="PANTHER" id="PTHR30146">
    <property type="entry name" value="LACI-RELATED TRANSCRIPTIONAL REPRESSOR"/>
    <property type="match status" value="1"/>
</dbReference>
<dbReference type="InterPro" id="IPR000843">
    <property type="entry name" value="HTH_LacI"/>
</dbReference>
<dbReference type="Gene3D" id="1.10.260.40">
    <property type="entry name" value="lambda repressor-like DNA-binding domains"/>
    <property type="match status" value="1"/>
</dbReference>
<comment type="caution">
    <text evidence="5">The sequence shown here is derived from an EMBL/GenBank/DDBJ whole genome shotgun (WGS) entry which is preliminary data.</text>
</comment>
<dbReference type="EMBL" id="AQRC01000003">
    <property type="protein sequence ID" value="KFE36028.1"/>
    <property type="molecule type" value="Genomic_DNA"/>
</dbReference>
<dbReference type="eggNOG" id="COG1609">
    <property type="taxonomic scope" value="Bacteria"/>
</dbReference>
<protein>
    <submittedName>
        <fullName evidence="5">HTH-type transcriptional regulator GntR</fullName>
    </submittedName>
</protein>
<evidence type="ECO:0000313" key="6">
    <source>
        <dbReference type="Proteomes" id="UP000028607"/>
    </source>
</evidence>
<dbReference type="Gene3D" id="3.40.50.2300">
    <property type="match status" value="2"/>
</dbReference>
<dbReference type="GO" id="GO:0003700">
    <property type="term" value="F:DNA-binding transcription factor activity"/>
    <property type="evidence" value="ECO:0007669"/>
    <property type="project" value="TreeGrafter"/>
</dbReference>
<name>A0A085TZ81_9RHOB</name>